<evidence type="ECO:0000256" key="9">
    <source>
        <dbReference type="ARBA" id="ARBA00022989"/>
    </source>
</evidence>
<evidence type="ECO:0000256" key="7">
    <source>
        <dbReference type="ARBA" id="ARBA00022729"/>
    </source>
</evidence>
<dbReference type="GO" id="GO:0009631">
    <property type="term" value="P:cold acclimation"/>
    <property type="evidence" value="ECO:0007669"/>
    <property type="project" value="UniProtKB-ARBA"/>
</dbReference>
<dbReference type="FunFam" id="2.30.30.100:FF:000029">
    <property type="entry name" value="U6 snRNA-associated Sm-like protein LSm1"/>
    <property type="match status" value="1"/>
</dbReference>
<feature type="region of interest" description="Disordered" evidence="13">
    <location>
        <begin position="623"/>
        <end position="646"/>
    </location>
</feature>
<comment type="caution">
    <text evidence="16">The sequence shown here is derived from an EMBL/GenBank/DDBJ whole genome shotgun (WGS) entry which is preliminary data.</text>
</comment>
<dbReference type="Pfam" id="PF01423">
    <property type="entry name" value="LSM"/>
    <property type="match status" value="1"/>
</dbReference>
<dbReference type="GO" id="GO:0016020">
    <property type="term" value="C:membrane"/>
    <property type="evidence" value="ECO:0007669"/>
    <property type="project" value="UniProtKB-SubCell"/>
</dbReference>
<reference evidence="17" key="1">
    <citation type="journal article" date="2019" name="Gigascience">
        <title>De novo genome assembly of the endangered Acer yangbiense, a plant species with extremely small populations endemic to Yunnan Province, China.</title>
        <authorList>
            <person name="Yang J."/>
            <person name="Wariss H.M."/>
            <person name="Tao L."/>
            <person name="Zhang R."/>
            <person name="Yun Q."/>
            <person name="Hollingsworth P."/>
            <person name="Dao Z."/>
            <person name="Luo G."/>
            <person name="Guo H."/>
            <person name="Ma Y."/>
            <person name="Sun W."/>
        </authorList>
    </citation>
    <scope>NUCLEOTIDE SEQUENCE [LARGE SCALE GENOMIC DNA]</scope>
    <source>
        <strain evidence="17">cv. br00</strain>
    </source>
</reference>
<dbReference type="GO" id="GO:0006397">
    <property type="term" value="P:mRNA processing"/>
    <property type="evidence" value="ECO:0007669"/>
    <property type="project" value="UniProtKB-KW"/>
</dbReference>
<dbReference type="InterPro" id="IPR009637">
    <property type="entry name" value="GPR107/GPR108-like"/>
</dbReference>
<gene>
    <name evidence="16" type="ORF">DKX38_004072</name>
</gene>
<dbReference type="EMBL" id="VDCV01000003">
    <property type="protein sequence ID" value="KAB5564018.1"/>
    <property type="molecule type" value="Genomic_DNA"/>
</dbReference>
<evidence type="ECO:0000256" key="4">
    <source>
        <dbReference type="ARBA" id="ARBA00022490"/>
    </source>
</evidence>
<comment type="similarity">
    <text evidence="3">Belongs to the snRNP Sm proteins family.</text>
</comment>
<dbReference type="Proteomes" id="UP000326939">
    <property type="component" value="Chromosome 3"/>
</dbReference>
<evidence type="ECO:0000256" key="10">
    <source>
        <dbReference type="ARBA" id="ARBA00023136"/>
    </source>
</evidence>
<feature type="transmembrane region" description="Helical" evidence="14">
    <location>
        <begin position="532"/>
        <end position="551"/>
    </location>
</feature>
<protein>
    <recommendedName>
        <fullName evidence="15">Sm domain-containing protein</fullName>
    </recommendedName>
</protein>
<feature type="transmembrane region" description="Helical" evidence="14">
    <location>
        <begin position="491"/>
        <end position="511"/>
    </location>
</feature>
<dbReference type="InterPro" id="IPR001163">
    <property type="entry name" value="Sm_dom_euk/arc"/>
</dbReference>
<sequence>MSWAGQEDIYLSTSLASYLDRSFFFELKSVDISQHGLNVLASEKLLVLLRDGRKLMGILRSFDQFANAVLEGACERVIVGDLYCDIHLGLYVIRGENVVLIGELDLEREELPPHMTRVSEAEIKRHRVYKTIVGHKPDRSGRQLGCWTFDIMCKAQKAEREATDLKGSVHEYRGERFVGKGNAFVVHGGSEGIYSSASENPNEKSVLPANGDSYIRFEKITFRRTQEFSNFSSGLVQALVFEVEDRESVGGSAYGGQRAVCCTADLAKLGVCSGGEIIHRPSTKNPSWPQVFGVAFNAQELVATLPSKSIQITRTGMYNLYFMHCDPNHKEVVVEGNTIWKNPSGYLPGRMAPLMKFYGFMSLAFVILGLFWFSQYARFWKEVFPLQNCITLVITLGMFEMAFWYFDYAEFNETGIRPTGITVWAVTFGTIKRSVARLVILIVSMGYGVVRPTLGGLTSKVLLVGMTFFVASEVLELVENVGAVSDLSGKAKLFLVLPVALLDAFIIIWIFKSLSATLSKLQARRMMVKLDIYRKFTNALVVAVIVSVGWICYELYFKSKDVYNEQWQNAWVIPAFWQVLSFSLLCVICALWAPSQNSMRYAYSDDASDEFDRDDGTLTLIKPSTIPSKDVRSSPEPKPVQTSNRASNVNIQNLHRELLQEQTYTEKKFTLGLQ</sequence>
<keyword evidence="5" id="KW-0507">mRNA processing</keyword>
<dbReference type="InterPro" id="IPR053937">
    <property type="entry name" value="GOST_TM"/>
</dbReference>
<dbReference type="GO" id="GO:0000932">
    <property type="term" value="C:P-body"/>
    <property type="evidence" value="ECO:0007669"/>
    <property type="project" value="UniProtKB-SubCell"/>
</dbReference>
<evidence type="ECO:0000256" key="6">
    <source>
        <dbReference type="ARBA" id="ARBA00022692"/>
    </source>
</evidence>
<organism evidence="16 17">
    <name type="scientific">Salix brachista</name>
    <dbReference type="NCBI Taxonomy" id="2182728"/>
    <lineage>
        <taxon>Eukaryota</taxon>
        <taxon>Viridiplantae</taxon>
        <taxon>Streptophyta</taxon>
        <taxon>Embryophyta</taxon>
        <taxon>Tracheophyta</taxon>
        <taxon>Spermatophyta</taxon>
        <taxon>Magnoliopsida</taxon>
        <taxon>eudicotyledons</taxon>
        <taxon>Gunneridae</taxon>
        <taxon>Pentapetalae</taxon>
        <taxon>rosids</taxon>
        <taxon>fabids</taxon>
        <taxon>Malpighiales</taxon>
        <taxon>Salicaceae</taxon>
        <taxon>Saliceae</taxon>
        <taxon>Salix</taxon>
    </lineage>
</organism>
<dbReference type="GO" id="GO:0042538">
    <property type="term" value="P:hyperosmotic salinity response"/>
    <property type="evidence" value="ECO:0007669"/>
    <property type="project" value="UniProtKB-ARBA"/>
</dbReference>
<name>A0A5N5NAE0_9ROSI</name>
<dbReference type="GO" id="GO:0005794">
    <property type="term" value="C:Golgi apparatus"/>
    <property type="evidence" value="ECO:0007669"/>
    <property type="project" value="TreeGrafter"/>
</dbReference>
<evidence type="ECO:0000313" key="16">
    <source>
        <dbReference type="EMBL" id="KAB5564018.1"/>
    </source>
</evidence>
<feature type="transmembrane region" description="Helical" evidence="14">
    <location>
        <begin position="421"/>
        <end position="442"/>
    </location>
</feature>
<dbReference type="AlphaFoldDB" id="A0A5N5NAE0"/>
<dbReference type="Pfam" id="PF06814">
    <property type="entry name" value="GOST_TM"/>
    <property type="match status" value="1"/>
</dbReference>
<accession>A0A5N5NAE0</accession>
<keyword evidence="8" id="KW-0694">RNA-binding</keyword>
<keyword evidence="7" id="KW-0732">Signal</keyword>
<dbReference type="InterPro" id="IPR047575">
    <property type="entry name" value="Sm"/>
</dbReference>
<keyword evidence="11" id="KW-0687">Ribonucleoprotein</keyword>
<comment type="subcellular location">
    <subcellularLocation>
        <location evidence="2">Cytoplasm</location>
        <location evidence="2">P-body</location>
    </subcellularLocation>
    <subcellularLocation>
        <location evidence="1">Membrane</location>
        <topology evidence="1">Multi-pass membrane protein</topology>
    </subcellularLocation>
</comment>
<dbReference type="SUPFAM" id="SSF50182">
    <property type="entry name" value="Sm-like ribonucleoproteins"/>
    <property type="match status" value="1"/>
</dbReference>
<dbReference type="Gene3D" id="2.30.30.100">
    <property type="match status" value="1"/>
</dbReference>
<feature type="domain" description="Sm" evidence="15">
    <location>
        <begin position="32"/>
        <end position="107"/>
    </location>
</feature>
<evidence type="ECO:0000259" key="15">
    <source>
        <dbReference type="PROSITE" id="PS52002"/>
    </source>
</evidence>
<evidence type="ECO:0000256" key="1">
    <source>
        <dbReference type="ARBA" id="ARBA00004141"/>
    </source>
</evidence>
<dbReference type="PANTHER" id="PTHR21229">
    <property type="entry name" value="LUNG SEVEN TRANSMEMBRANE RECEPTOR"/>
    <property type="match status" value="1"/>
</dbReference>
<feature type="transmembrane region" description="Helical" evidence="14">
    <location>
        <begin position="454"/>
        <end position="471"/>
    </location>
</feature>
<keyword evidence="10 14" id="KW-0472">Membrane</keyword>
<dbReference type="GO" id="GO:0000956">
    <property type="term" value="P:nuclear-transcribed mRNA catabolic process"/>
    <property type="evidence" value="ECO:0007669"/>
    <property type="project" value="InterPro"/>
</dbReference>
<evidence type="ECO:0000313" key="17">
    <source>
        <dbReference type="Proteomes" id="UP000326939"/>
    </source>
</evidence>
<keyword evidence="17" id="KW-1185">Reference proteome</keyword>
<evidence type="ECO:0000256" key="5">
    <source>
        <dbReference type="ARBA" id="ARBA00022664"/>
    </source>
</evidence>
<keyword evidence="4" id="KW-0963">Cytoplasm</keyword>
<dbReference type="PROSITE" id="PS52002">
    <property type="entry name" value="SM"/>
    <property type="match status" value="1"/>
</dbReference>
<evidence type="ECO:0000256" key="3">
    <source>
        <dbReference type="ARBA" id="ARBA00006850"/>
    </source>
</evidence>
<evidence type="ECO:0000256" key="11">
    <source>
        <dbReference type="ARBA" id="ARBA00023274"/>
    </source>
</evidence>
<dbReference type="InterPro" id="IPR034104">
    <property type="entry name" value="Lsm1"/>
</dbReference>
<dbReference type="PANTHER" id="PTHR21229:SF15">
    <property type="entry name" value="LUNG SEVEN TRANSMEMBRANE RECEPTOR FAMILY PROTEIN"/>
    <property type="match status" value="1"/>
</dbReference>
<dbReference type="GO" id="GO:0003723">
    <property type="term" value="F:RNA binding"/>
    <property type="evidence" value="ECO:0007669"/>
    <property type="project" value="UniProtKB-KW"/>
</dbReference>
<evidence type="ECO:0000256" key="12">
    <source>
        <dbReference type="ARBA" id="ARBA00058260"/>
    </source>
</evidence>
<keyword evidence="6 14" id="KW-0812">Transmembrane</keyword>
<evidence type="ECO:0000256" key="2">
    <source>
        <dbReference type="ARBA" id="ARBA00004201"/>
    </source>
</evidence>
<dbReference type="GO" id="GO:1990904">
    <property type="term" value="C:ribonucleoprotein complex"/>
    <property type="evidence" value="ECO:0007669"/>
    <property type="project" value="UniProtKB-KW"/>
</dbReference>
<dbReference type="SMART" id="SM00651">
    <property type="entry name" value="Sm"/>
    <property type="match status" value="1"/>
</dbReference>
<feature type="transmembrane region" description="Helical" evidence="14">
    <location>
        <begin position="357"/>
        <end position="374"/>
    </location>
</feature>
<evidence type="ECO:0000256" key="14">
    <source>
        <dbReference type="SAM" id="Phobius"/>
    </source>
</evidence>
<feature type="transmembrane region" description="Helical" evidence="14">
    <location>
        <begin position="386"/>
        <end position="406"/>
    </location>
</feature>
<keyword evidence="9 14" id="KW-1133">Transmembrane helix</keyword>
<feature type="transmembrane region" description="Helical" evidence="14">
    <location>
        <begin position="571"/>
        <end position="593"/>
    </location>
</feature>
<comment type="function">
    <text evidence="12">Component of the cytoplasmic LSM1-LSM7 complex which is involved in mRNA degradation by promoting decapping and leading to accurate 5'-3' mRNA decay. LSM1A and LSM1B are essential for the formation of the cytoplasmic LSM1-LSM7 complex which regulates developmental gene expression by the decapping of specific development-related transcripts. Required for P-body formation during heat stress.</text>
</comment>
<proteinExistence type="inferred from homology"/>
<evidence type="ECO:0000256" key="13">
    <source>
        <dbReference type="SAM" id="MobiDB-lite"/>
    </source>
</evidence>
<evidence type="ECO:0000256" key="8">
    <source>
        <dbReference type="ARBA" id="ARBA00022884"/>
    </source>
</evidence>
<dbReference type="CDD" id="cd01728">
    <property type="entry name" value="LSm1"/>
    <property type="match status" value="1"/>
</dbReference>
<dbReference type="InterPro" id="IPR010920">
    <property type="entry name" value="LSM_dom_sf"/>
</dbReference>